<sequence length="278" mass="30381">MIQIYGVPGDLPAGLISAADASSAKPEEFRFVQLQLKTWQFVDDYLKSKTGIMIPIGSTEQHGPTGLIGTDALTAEMIARGAGEKVGALVAPTISVGMAQHHLAFAGSVTLRPTTLIAVVRDTVVSLARHGFTRFFFVNGHGGNIATVTAAFSEIYAERSMERMSNQPSIKCALRNWWDGPGIRALQKELYPSGEGSHATASEVALTWYKYPETMQRKDMEPRIAPNGSFADAEDYRRVFPDGRIGSDPNQATPEHGKRFYDTAVDEVAADYEKWVAR</sequence>
<dbReference type="Proteomes" id="UP000321058">
    <property type="component" value="Unassembled WGS sequence"/>
</dbReference>
<keyword evidence="7" id="KW-1185">Reference proteome</keyword>
<evidence type="ECO:0000313" key="6">
    <source>
        <dbReference type="EMBL" id="GEP62218.1"/>
    </source>
</evidence>
<proteinExistence type="inferred from homology"/>
<organism evidence="6 7">
    <name type="scientific">Reyranella soli</name>
    <dbReference type="NCBI Taxonomy" id="1230389"/>
    <lineage>
        <taxon>Bacteria</taxon>
        <taxon>Pseudomonadati</taxon>
        <taxon>Pseudomonadota</taxon>
        <taxon>Alphaproteobacteria</taxon>
        <taxon>Hyphomicrobiales</taxon>
        <taxon>Reyranellaceae</taxon>
        <taxon>Reyranella</taxon>
    </lineage>
</organism>
<evidence type="ECO:0000256" key="1">
    <source>
        <dbReference type="ARBA" id="ARBA00001947"/>
    </source>
</evidence>
<evidence type="ECO:0000256" key="3">
    <source>
        <dbReference type="ARBA" id="ARBA00022801"/>
    </source>
</evidence>
<evidence type="ECO:0000313" key="7">
    <source>
        <dbReference type="Proteomes" id="UP000321058"/>
    </source>
</evidence>
<name>A0A512NTD7_9HYPH</name>
<comment type="similarity">
    <text evidence="5">Belongs to the creatininase superfamily.</text>
</comment>
<keyword evidence="3" id="KW-0378">Hydrolase</keyword>
<dbReference type="InterPro" id="IPR024087">
    <property type="entry name" value="Creatininase-like_sf"/>
</dbReference>
<dbReference type="GO" id="GO:0046872">
    <property type="term" value="F:metal ion binding"/>
    <property type="evidence" value="ECO:0007669"/>
    <property type="project" value="UniProtKB-KW"/>
</dbReference>
<dbReference type="AlphaFoldDB" id="A0A512NTD7"/>
<keyword evidence="2" id="KW-0479">Metal-binding</keyword>
<evidence type="ECO:0000256" key="5">
    <source>
        <dbReference type="ARBA" id="ARBA00024029"/>
    </source>
</evidence>
<dbReference type="SUPFAM" id="SSF102215">
    <property type="entry name" value="Creatininase"/>
    <property type="match status" value="1"/>
</dbReference>
<protein>
    <submittedName>
        <fullName evidence="6">Amidase</fullName>
    </submittedName>
</protein>
<dbReference type="Gene3D" id="3.40.50.10310">
    <property type="entry name" value="Creatininase"/>
    <property type="match status" value="1"/>
</dbReference>
<evidence type="ECO:0000256" key="4">
    <source>
        <dbReference type="ARBA" id="ARBA00022833"/>
    </source>
</evidence>
<gene>
    <name evidence="6" type="ORF">RSO01_93840</name>
</gene>
<comment type="caution">
    <text evidence="6">The sequence shown here is derived from an EMBL/GenBank/DDBJ whole genome shotgun (WGS) entry which is preliminary data.</text>
</comment>
<dbReference type="EMBL" id="BKAJ01000377">
    <property type="protein sequence ID" value="GEP62218.1"/>
    <property type="molecule type" value="Genomic_DNA"/>
</dbReference>
<comment type="cofactor">
    <cofactor evidence="1">
        <name>Zn(2+)</name>
        <dbReference type="ChEBI" id="CHEBI:29105"/>
    </cofactor>
</comment>
<dbReference type="Pfam" id="PF02633">
    <property type="entry name" value="Creatininase"/>
    <property type="match status" value="1"/>
</dbReference>
<reference evidence="6 7" key="1">
    <citation type="submission" date="2019-07" db="EMBL/GenBank/DDBJ databases">
        <title>Whole genome shotgun sequence of Reyranella soli NBRC 108950.</title>
        <authorList>
            <person name="Hosoyama A."/>
            <person name="Uohara A."/>
            <person name="Ohji S."/>
            <person name="Ichikawa N."/>
        </authorList>
    </citation>
    <scope>NUCLEOTIDE SEQUENCE [LARGE SCALE GENOMIC DNA]</scope>
    <source>
        <strain evidence="6 7">NBRC 108950</strain>
    </source>
</reference>
<keyword evidence="4" id="KW-0862">Zinc</keyword>
<dbReference type="GO" id="GO:0016811">
    <property type="term" value="F:hydrolase activity, acting on carbon-nitrogen (but not peptide) bonds, in linear amides"/>
    <property type="evidence" value="ECO:0007669"/>
    <property type="project" value="TreeGrafter"/>
</dbReference>
<dbReference type="GO" id="GO:0009231">
    <property type="term" value="P:riboflavin biosynthetic process"/>
    <property type="evidence" value="ECO:0007669"/>
    <property type="project" value="TreeGrafter"/>
</dbReference>
<dbReference type="PANTHER" id="PTHR35005">
    <property type="entry name" value="3-DEHYDRO-SCYLLO-INOSOSE HYDROLASE"/>
    <property type="match status" value="1"/>
</dbReference>
<accession>A0A512NTD7</accession>
<evidence type="ECO:0000256" key="2">
    <source>
        <dbReference type="ARBA" id="ARBA00022723"/>
    </source>
</evidence>
<dbReference type="InterPro" id="IPR003785">
    <property type="entry name" value="Creatininase/forma_Hydrolase"/>
</dbReference>
<dbReference type="PANTHER" id="PTHR35005:SF1">
    <property type="entry name" value="2-AMINO-5-FORMYLAMINO-6-RIBOSYLAMINOPYRIMIDIN-4(3H)-ONE 5'-MONOPHOSPHATE DEFORMYLASE"/>
    <property type="match status" value="1"/>
</dbReference>